<accession>A0A1D3D133</accession>
<sequence length="745" mass="78277">MRCNPRETPETPGFHLVIPGLLQPVAALQGGGELSKLGSGSAPRAKACRAQEVEGSQRLLRQLEETAMRLLAETEFVLLDCRTFDAVHEHQNRRIRSALPVSGDLLLSCSRKQQQQQDDKEAQELDGLLLCSFCKVLQEEQLSSYLLLEESNGRNSKAGSAAAAAFQSWAARAKATAARLVAHSAGPRQQLGNTLQAALQATKGVSRDVGSSLRGVFNSAAAAATGGPTGKVPPPELDAEGKLIEQQQQQQDRDDSSRGQYAQSSGSMANSMANAASLFSALLHRRSSGMNADSVVGEKDVSAADSCGNAEASAAGAAPATASDSSPNAAAAIAAAAGGGSGSSITGGGVAGVAEGAGAAVDSSVAPSRSSFQRGDVFYKNHPEISRSETLQSLLAEKLQQARRSSSLKIASLSSSLKGLSLRPGVCSRAAPAAFLLQRFSKAVFAIEDSDQEDSPKSGGDITDSLVLPQFERLAPDAAGGDMLAVLQRYQAFIEEVQSLEKGSKADLCEIQRNIGDVQVYEALKIRRGGRNRWSLLSLSDQWGGRYCVRWFVLTLHQLLVVCPGEDRRVSMTNGASPVGEGSPSSDLLKEEDSPPSSGKGSLLQPRKGSSASWGVVGIKETLKSLQSIQEKAKDAFRTGASGSSDGGQGGVNFATLTGIIAVGSEGGSNESLNVTVKSNHRLNAVQRATYNPQDAESLCLRYKNGKANSYKVLARDAFIEAIRTRLAALNLDLVFTEETQGISS</sequence>
<comment type="caution">
    <text evidence="2">The sequence shown here is derived from an EMBL/GenBank/DDBJ whole genome shotgun (WGS) entry which is preliminary data.</text>
</comment>
<reference evidence="2 3" key="1">
    <citation type="journal article" date="2016" name="BMC Genomics">
        <title>Comparative genomics reveals Cyclospora cayetanensis possesses coccidia-like metabolism and invasion components but unique surface antigens.</title>
        <authorList>
            <person name="Liu S."/>
            <person name="Wang L."/>
            <person name="Zheng H."/>
            <person name="Xu Z."/>
            <person name="Roellig D.M."/>
            <person name="Li N."/>
            <person name="Frace M.A."/>
            <person name="Tang K."/>
            <person name="Arrowood M.J."/>
            <person name="Moss D.M."/>
            <person name="Zhang L."/>
            <person name="Feng Y."/>
            <person name="Xiao L."/>
        </authorList>
    </citation>
    <scope>NUCLEOTIDE SEQUENCE [LARGE SCALE GENOMIC DNA]</scope>
    <source>
        <strain evidence="2 3">CHN_HEN01</strain>
    </source>
</reference>
<dbReference type="VEuPathDB" id="ToxoDB:cyc_01265"/>
<evidence type="ECO:0000256" key="1">
    <source>
        <dbReference type="SAM" id="MobiDB-lite"/>
    </source>
</evidence>
<dbReference type="AlphaFoldDB" id="A0A1D3D133"/>
<feature type="region of interest" description="Disordered" evidence="1">
    <location>
        <begin position="572"/>
        <end position="610"/>
    </location>
</feature>
<keyword evidence="2" id="KW-0472">Membrane</keyword>
<dbReference type="InParanoid" id="A0A1D3D133"/>
<proteinExistence type="predicted"/>
<dbReference type="EMBL" id="JROU02001196">
    <property type="protein sequence ID" value="OEH77154.1"/>
    <property type="molecule type" value="Genomic_DNA"/>
</dbReference>
<dbReference type="VEuPathDB" id="ToxoDB:LOC34618301"/>
<organism evidence="2 3">
    <name type="scientific">Cyclospora cayetanensis</name>
    <dbReference type="NCBI Taxonomy" id="88456"/>
    <lineage>
        <taxon>Eukaryota</taxon>
        <taxon>Sar</taxon>
        <taxon>Alveolata</taxon>
        <taxon>Apicomplexa</taxon>
        <taxon>Conoidasida</taxon>
        <taxon>Coccidia</taxon>
        <taxon>Eucoccidiorida</taxon>
        <taxon>Eimeriorina</taxon>
        <taxon>Eimeriidae</taxon>
        <taxon>Cyclospora</taxon>
    </lineage>
</organism>
<keyword evidence="2" id="KW-0812">Transmembrane</keyword>
<dbReference type="Proteomes" id="UP000095192">
    <property type="component" value="Unassembled WGS sequence"/>
</dbReference>
<gene>
    <name evidence="2" type="ORF">cyc_01265</name>
</gene>
<evidence type="ECO:0000313" key="3">
    <source>
        <dbReference type="Proteomes" id="UP000095192"/>
    </source>
</evidence>
<keyword evidence="3" id="KW-1185">Reference proteome</keyword>
<evidence type="ECO:0000313" key="2">
    <source>
        <dbReference type="EMBL" id="OEH77154.1"/>
    </source>
</evidence>
<name>A0A1D3D133_9EIME</name>
<protein>
    <submittedName>
        <fullName evidence="2">Transmembrane protein</fullName>
    </submittedName>
</protein>
<feature type="region of interest" description="Disordered" evidence="1">
    <location>
        <begin position="243"/>
        <end position="267"/>
    </location>
</feature>